<evidence type="ECO:0000313" key="1">
    <source>
        <dbReference type="EMBL" id="KAF2106139.1"/>
    </source>
</evidence>
<sequence length="567" mass="64193">MATIAEISQTAVDKQDLTFAPINSLPDELLLVILDLLPEVSGSFKLGHAAFGATLYLPLTLVSRTFNRIATPLLYSEIAPTYDSLNKFASNPELLQHVRRVEVVFCTRYQEFYVRTPDKLELPALAQRFDLPWSGKLLADASGYDLQALRLATVLCQTPHVQELYVDSPNDGTRAGYVSFVLDPLILSTSGTSQGIIHTFEHLQTLEINMEEVWIGRASCLFKLKLLKHLTMFNLSSKHRPKDDDGWTCLPKSSSVQNLRLSCYVIRAPGLPASVLAAAVASCRKLRSFSVKLYHALTRTGWVEVVNALLQQQDSLHSLELNDVWHTDLKYDLIGEPFQEFQQLIALRHLIVPLCFVSSLDTLTLDWASHSIGYTSQRSQRETSQVFSNFLEAVDTSFPCIRDIWVDYRLYTFSSENKMPMDFSYLQRKCSEHGIEFGFALGFGCINFERDIEEAKQCIISIQEGDYRFNAEEVDGPPLFSLTELGYLNEDSLVNEMKKEFGVGEDFEMIRPFSMDRALELDGDSGKVFLPCLGCLHRKTSNSAVRTRNTLPNKRMRAQRKCPRCDM</sequence>
<dbReference type="OrthoDB" id="3796700at2759"/>
<organism evidence="1 2">
    <name type="scientific">Lophiotrema nucula</name>
    <dbReference type="NCBI Taxonomy" id="690887"/>
    <lineage>
        <taxon>Eukaryota</taxon>
        <taxon>Fungi</taxon>
        <taxon>Dikarya</taxon>
        <taxon>Ascomycota</taxon>
        <taxon>Pezizomycotina</taxon>
        <taxon>Dothideomycetes</taxon>
        <taxon>Pleosporomycetidae</taxon>
        <taxon>Pleosporales</taxon>
        <taxon>Lophiotremataceae</taxon>
        <taxon>Lophiotrema</taxon>
    </lineage>
</organism>
<protein>
    <submittedName>
        <fullName evidence="1">Uncharacterized protein</fullName>
    </submittedName>
</protein>
<gene>
    <name evidence="1" type="ORF">BDV96DRAFT_591514</name>
</gene>
<reference evidence="1" key="1">
    <citation type="journal article" date="2020" name="Stud. Mycol.">
        <title>101 Dothideomycetes genomes: a test case for predicting lifestyles and emergence of pathogens.</title>
        <authorList>
            <person name="Haridas S."/>
            <person name="Albert R."/>
            <person name="Binder M."/>
            <person name="Bloem J."/>
            <person name="Labutti K."/>
            <person name="Salamov A."/>
            <person name="Andreopoulos B."/>
            <person name="Baker S."/>
            <person name="Barry K."/>
            <person name="Bills G."/>
            <person name="Bluhm B."/>
            <person name="Cannon C."/>
            <person name="Castanera R."/>
            <person name="Culley D."/>
            <person name="Daum C."/>
            <person name="Ezra D."/>
            <person name="Gonzalez J."/>
            <person name="Henrissat B."/>
            <person name="Kuo A."/>
            <person name="Liang C."/>
            <person name="Lipzen A."/>
            <person name="Lutzoni F."/>
            <person name="Magnuson J."/>
            <person name="Mondo S."/>
            <person name="Nolan M."/>
            <person name="Ohm R."/>
            <person name="Pangilinan J."/>
            <person name="Park H.-J."/>
            <person name="Ramirez L."/>
            <person name="Alfaro M."/>
            <person name="Sun H."/>
            <person name="Tritt A."/>
            <person name="Yoshinaga Y."/>
            <person name="Zwiers L.-H."/>
            <person name="Turgeon B."/>
            <person name="Goodwin S."/>
            <person name="Spatafora J."/>
            <person name="Crous P."/>
            <person name="Grigoriev I."/>
        </authorList>
    </citation>
    <scope>NUCLEOTIDE SEQUENCE</scope>
    <source>
        <strain evidence="1">CBS 627.86</strain>
    </source>
</reference>
<dbReference type="SUPFAM" id="SSF52047">
    <property type="entry name" value="RNI-like"/>
    <property type="match status" value="1"/>
</dbReference>
<dbReference type="InterPro" id="IPR032675">
    <property type="entry name" value="LRR_dom_sf"/>
</dbReference>
<dbReference type="EMBL" id="ML977366">
    <property type="protein sequence ID" value="KAF2106139.1"/>
    <property type="molecule type" value="Genomic_DNA"/>
</dbReference>
<keyword evidence="2" id="KW-1185">Reference proteome</keyword>
<accession>A0A6A5YFT0</accession>
<dbReference type="Proteomes" id="UP000799770">
    <property type="component" value="Unassembled WGS sequence"/>
</dbReference>
<proteinExistence type="predicted"/>
<dbReference type="Gene3D" id="3.80.10.10">
    <property type="entry name" value="Ribonuclease Inhibitor"/>
    <property type="match status" value="1"/>
</dbReference>
<dbReference type="AlphaFoldDB" id="A0A6A5YFT0"/>
<evidence type="ECO:0000313" key="2">
    <source>
        <dbReference type="Proteomes" id="UP000799770"/>
    </source>
</evidence>
<name>A0A6A5YFT0_9PLEO</name>